<name>A0A839EGX1_9HYPH</name>
<gene>
    <name evidence="2" type="ORF">FHW16_003222</name>
</gene>
<dbReference type="RefSeq" id="WP_182550141.1">
    <property type="nucleotide sequence ID" value="NZ_JACGXN010000004.1"/>
</dbReference>
<reference evidence="2 3" key="1">
    <citation type="submission" date="2020-07" db="EMBL/GenBank/DDBJ databases">
        <title>Genomic Encyclopedia of Type Strains, Phase IV (KMG-V): Genome sequencing to study the core and pangenomes of soil and plant-associated prokaryotes.</title>
        <authorList>
            <person name="Whitman W."/>
        </authorList>
    </citation>
    <scope>NUCLEOTIDE SEQUENCE [LARGE SCALE GENOMIC DNA]</scope>
    <source>
        <strain evidence="2 3">AN3</strain>
    </source>
</reference>
<keyword evidence="1" id="KW-0812">Transmembrane</keyword>
<accession>A0A839EGX1</accession>
<keyword evidence="1" id="KW-1133">Transmembrane helix</keyword>
<keyword evidence="1" id="KW-0472">Membrane</keyword>
<feature type="transmembrane region" description="Helical" evidence="1">
    <location>
        <begin position="108"/>
        <end position="129"/>
    </location>
</feature>
<sequence>MFLRPSGWNYETGATGGLGIGYVIGSGGKIILNDPSGTQKNFWYGGIGGGIGEEARLGKFKAPVFKIKGKAIGAAGSSTSYPSGGVVYMTDAFKGKELAESDIQGATVYIDAAAGLIIGLSGSAMLLGIEPLPLMMGLSNPAMMLIANVAILRAPAVLVMGGVNVGLQAGAGIGALVGYLR</sequence>
<keyword evidence="3" id="KW-1185">Reference proteome</keyword>
<proteinExistence type="predicted"/>
<feature type="transmembrane region" description="Helical" evidence="1">
    <location>
        <begin position="149"/>
        <end position="180"/>
    </location>
</feature>
<dbReference type="AlphaFoldDB" id="A0A839EGX1"/>
<protein>
    <submittedName>
        <fullName evidence="2">Uncharacterized protein</fullName>
    </submittedName>
</protein>
<dbReference type="EMBL" id="JACGXN010000004">
    <property type="protein sequence ID" value="MBA8879503.1"/>
    <property type="molecule type" value="Genomic_DNA"/>
</dbReference>
<organism evidence="2 3">
    <name type="scientific">Phyllobacterium myrsinacearum</name>
    <dbReference type="NCBI Taxonomy" id="28101"/>
    <lineage>
        <taxon>Bacteria</taxon>
        <taxon>Pseudomonadati</taxon>
        <taxon>Pseudomonadota</taxon>
        <taxon>Alphaproteobacteria</taxon>
        <taxon>Hyphomicrobiales</taxon>
        <taxon>Phyllobacteriaceae</taxon>
        <taxon>Phyllobacterium</taxon>
    </lineage>
</organism>
<comment type="caution">
    <text evidence="2">The sequence shown here is derived from an EMBL/GenBank/DDBJ whole genome shotgun (WGS) entry which is preliminary data.</text>
</comment>
<evidence type="ECO:0000313" key="2">
    <source>
        <dbReference type="EMBL" id="MBA8879503.1"/>
    </source>
</evidence>
<dbReference type="Proteomes" id="UP000549052">
    <property type="component" value="Unassembled WGS sequence"/>
</dbReference>
<evidence type="ECO:0000256" key="1">
    <source>
        <dbReference type="SAM" id="Phobius"/>
    </source>
</evidence>
<evidence type="ECO:0000313" key="3">
    <source>
        <dbReference type="Proteomes" id="UP000549052"/>
    </source>
</evidence>